<keyword evidence="6" id="KW-1185">Reference proteome</keyword>
<keyword evidence="3" id="KW-0677">Repeat</keyword>
<evidence type="ECO:0000256" key="1">
    <source>
        <dbReference type="ARBA" id="ARBA00022468"/>
    </source>
</evidence>
<gene>
    <name evidence="5" type="ORF">KUTeg_012557</name>
</gene>
<name>A0ABQ9F483_TEGGR</name>
<dbReference type="PANTHER" id="PTHR24113:SF12">
    <property type="entry name" value="RAN GTPASE-ACTIVATING PROTEIN 1"/>
    <property type="match status" value="1"/>
</dbReference>
<evidence type="ECO:0000313" key="5">
    <source>
        <dbReference type="EMBL" id="KAJ8310692.1"/>
    </source>
</evidence>
<dbReference type="InterPro" id="IPR001611">
    <property type="entry name" value="Leu-rich_rpt"/>
</dbReference>
<evidence type="ECO:0000256" key="4">
    <source>
        <dbReference type="SAM" id="MobiDB-lite"/>
    </source>
</evidence>
<keyword evidence="1" id="KW-0343">GTPase activation</keyword>
<sequence length="403" mass="45249">MPKKGGKKGKGGKKKKAKTVAGADLIIQKLIKTYDRNCALTESLACPGIRNALKACLEDGKILNKFILEAAQVEKPDDMAILLEPLLATIRQERYIHINDLHVWKYPMSYENAATLALLLEKGCYPLRYLELLDCIIDGYSVGRLSRSFRMCETLTHVILDYNEFGDEGCKYLCKGLEYNSTLIHLSMCYCDLGIDSGKNLGAAIASTAVREIFLDGNNLECEGAMELIKLCAEQAEYEAFQRAEAAKRKAEEEALKAEKGNGNICYYLSNRVVFYTNINHLIFLEKEGKLRTGSARLSGNETDQESKSDSGKKKKKKGKKKKKKEEGPPPVGPWVFKLHLADNGIDNLAYGQKFAPIIFTRILRKLIMHSEFFEELDLDDNLIGDLAAREIIEALEFRKEGK</sequence>
<proteinExistence type="predicted"/>
<dbReference type="SUPFAM" id="SSF52047">
    <property type="entry name" value="RNI-like"/>
    <property type="match status" value="1"/>
</dbReference>
<dbReference type="Gene3D" id="3.80.10.10">
    <property type="entry name" value="Ribonuclease Inhibitor"/>
    <property type="match status" value="1"/>
</dbReference>
<reference evidence="5 6" key="1">
    <citation type="submission" date="2022-12" db="EMBL/GenBank/DDBJ databases">
        <title>Chromosome-level genome of Tegillarca granosa.</title>
        <authorList>
            <person name="Kim J."/>
        </authorList>
    </citation>
    <scope>NUCLEOTIDE SEQUENCE [LARGE SCALE GENOMIC DNA]</scope>
    <source>
        <strain evidence="5">Teg-2019</strain>
        <tissue evidence="5">Adductor muscle</tissue>
    </source>
</reference>
<evidence type="ECO:0000313" key="6">
    <source>
        <dbReference type="Proteomes" id="UP001217089"/>
    </source>
</evidence>
<dbReference type="SMART" id="SM00368">
    <property type="entry name" value="LRR_RI"/>
    <property type="match status" value="3"/>
</dbReference>
<protein>
    <submittedName>
        <fullName evidence="5">Uncharacterized protein</fullName>
    </submittedName>
</protein>
<evidence type="ECO:0000256" key="3">
    <source>
        <dbReference type="ARBA" id="ARBA00022737"/>
    </source>
</evidence>
<dbReference type="InterPro" id="IPR032675">
    <property type="entry name" value="LRR_dom_sf"/>
</dbReference>
<dbReference type="EMBL" id="JARBDR010000640">
    <property type="protein sequence ID" value="KAJ8310692.1"/>
    <property type="molecule type" value="Genomic_DNA"/>
</dbReference>
<evidence type="ECO:0000256" key="2">
    <source>
        <dbReference type="ARBA" id="ARBA00022614"/>
    </source>
</evidence>
<dbReference type="Proteomes" id="UP001217089">
    <property type="component" value="Unassembled WGS sequence"/>
</dbReference>
<feature type="region of interest" description="Disordered" evidence="4">
    <location>
        <begin position="296"/>
        <end position="331"/>
    </location>
</feature>
<comment type="caution">
    <text evidence="5">The sequence shown here is derived from an EMBL/GenBank/DDBJ whole genome shotgun (WGS) entry which is preliminary data.</text>
</comment>
<keyword evidence="2" id="KW-0433">Leucine-rich repeat</keyword>
<organism evidence="5 6">
    <name type="scientific">Tegillarca granosa</name>
    <name type="common">Malaysian cockle</name>
    <name type="synonym">Anadara granosa</name>
    <dbReference type="NCBI Taxonomy" id="220873"/>
    <lineage>
        <taxon>Eukaryota</taxon>
        <taxon>Metazoa</taxon>
        <taxon>Spiralia</taxon>
        <taxon>Lophotrochozoa</taxon>
        <taxon>Mollusca</taxon>
        <taxon>Bivalvia</taxon>
        <taxon>Autobranchia</taxon>
        <taxon>Pteriomorphia</taxon>
        <taxon>Arcoida</taxon>
        <taxon>Arcoidea</taxon>
        <taxon>Arcidae</taxon>
        <taxon>Tegillarca</taxon>
    </lineage>
</organism>
<dbReference type="Pfam" id="PF13516">
    <property type="entry name" value="LRR_6"/>
    <property type="match status" value="1"/>
</dbReference>
<dbReference type="PANTHER" id="PTHR24113">
    <property type="entry name" value="RAN GTPASE-ACTIVATING PROTEIN 1"/>
    <property type="match status" value="1"/>
</dbReference>
<dbReference type="InterPro" id="IPR027038">
    <property type="entry name" value="RanGap"/>
</dbReference>
<accession>A0ABQ9F483</accession>
<feature type="compositionally biased region" description="Basic residues" evidence="4">
    <location>
        <begin position="313"/>
        <end position="324"/>
    </location>
</feature>